<name>A0ABY1PQC7_9BACT</name>
<feature type="region of interest" description="Disordered" evidence="1">
    <location>
        <begin position="471"/>
        <end position="492"/>
    </location>
</feature>
<keyword evidence="4" id="KW-1185">Reference proteome</keyword>
<reference evidence="3 4" key="1">
    <citation type="submission" date="2017-05" db="EMBL/GenBank/DDBJ databases">
        <authorList>
            <person name="Varghese N."/>
            <person name="Submissions S."/>
        </authorList>
    </citation>
    <scope>NUCLEOTIDE SEQUENCE [LARGE SCALE GENOMIC DNA]</scope>
    <source>
        <strain evidence="3 4">DSM 25457</strain>
    </source>
</reference>
<accession>A0ABY1PQC7</accession>
<dbReference type="Proteomes" id="UP001158067">
    <property type="component" value="Unassembled WGS sequence"/>
</dbReference>
<keyword evidence="2" id="KW-0732">Signal</keyword>
<feature type="compositionally biased region" description="Low complexity" evidence="1">
    <location>
        <begin position="477"/>
        <end position="492"/>
    </location>
</feature>
<sequence>MTSRSVAKSFASLALAVWMVNSLLFQSNVLGQGNSPEPAPQRPQLRLATFDVDATPPVGSMMAYDRVKRVEEMTLRARGIVLLGADDPIVLCAVDWIGIGNGGHDHFRSRLAKAAGTSPERVAVHTLHQHDAPRCDFSAEQLVNSAGKSDLGPYDSSFAREVLDRLSDAVAKGIPNASKITHAGWGSALVKEVASNRRLHDESGKVIATRYTACRNPKLRAEPDGTIDPELTSLTFYDGERAVAVITHYACHPQSYYRTGVPSPDFPGLARFIRGQDRPNVLHVHFNGAGGNIGAGKYNDGSPGNRLVLAQRVADAMESAANATQKFAISANDVQWSFTPVALPPASHLDVDALREKLEDWNTTDYWGSPDDLAWLLRCRDNHQIELSCLAIGDTRLLHMPGELFVEYQLAAKAMRPDLKVALAAYGDYGPGYIGTEEAYGQGGYETSQRASKVAPEVEAVLMKGMRTLLGVDSDEQQQGTDQQTTSEVQSR</sequence>
<evidence type="ECO:0000313" key="3">
    <source>
        <dbReference type="EMBL" id="SMP38081.1"/>
    </source>
</evidence>
<protein>
    <submittedName>
        <fullName evidence="3">Uncharacterized protein</fullName>
    </submittedName>
</protein>
<comment type="caution">
    <text evidence="3">The sequence shown here is derived from an EMBL/GenBank/DDBJ whole genome shotgun (WGS) entry which is preliminary data.</text>
</comment>
<organism evidence="3 4">
    <name type="scientific">Neorhodopirellula lusitana</name>
    <dbReference type="NCBI Taxonomy" id="445327"/>
    <lineage>
        <taxon>Bacteria</taxon>
        <taxon>Pseudomonadati</taxon>
        <taxon>Planctomycetota</taxon>
        <taxon>Planctomycetia</taxon>
        <taxon>Pirellulales</taxon>
        <taxon>Pirellulaceae</taxon>
        <taxon>Neorhodopirellula</taxon>
    </lineage>
</organism>
<evidence type="ECO:0000313" key="4">
    <source>
        <dbReference type="Proteomes" id="UP001158067"/>
    </source>
</evidence>
<dbReference type="EMBL" id="FXUG01000001">
    <property type="protein sequence ID" value="SMP38081.1"/>
    <property type="molecule type" value="Genomic_DNA"/>
</dbReference>
<proteinExistence type="predicted"/>
<feature type="chain" id="PRO_5045109565" evidence="2">
    <location>
        <begin position="28"/>
        <end position="492"/>
    </location>
</feature>
<evidence type="ECO:0000256" key="2">
    <source>
        <dbReference type="SAM" id="SignalP"/>
    </source>
</evidence>
<feature type="signal peptide" evidence="2">
    <location>
        <begin position="1"/>
        <end position="27"/>
    </location>
</feature>
<dbReference type="RefSeq" id="WP_283430341.1">
    <property type="nucleotide sequence ID" value="NZ_FXUG01000001.1"/>
</dbReference>
<evidence type="ECO:0000256" key="1">
    <source>
        <dbReference type="SAM" id="MobiDB-lite"/>
    </source>
</evidence>
<gene>
    <name evidence="3" type="ORF">SAMN06265222_10171</name>
</gene>